<dbReference type="Proteomes" id="UP001153069">
    <property type="component" value="Unassembled WGS sequence"/>
</dbReference>
<dbReference type="GO" id="GO:0032543">
    <property type="term" value="P:mitochondrial translation"/>
    <property type="evidence" value="ECO:0007669"/>
    <property type="project" value="TreeGrafter"/>
</dbReference>
<accession>A0A9N8DPX9</accession>
<dbReference type="SUPFAM" id="SSF50447">
    <property type="entry name" value="Translation proteins"/>
    <property type="match status" value="1"/>
</dbReference>
<evidence type="ECO:0000313" key="6">
    <source>
        <dbReference type="EMBL" id="CAB9504586.1"/>
    </source>
</evidence>
<name>A0A9N8DPX9_9STRA</name>
<gene>
    <name evidence="6" type="ORF">SEMRO_201_G085210.3</name>
</gene>
<reference evidence="6" key="1">
    <citation type="submission" date="2020-06" db="EMBL/GenBank/DDBJ databases">
        <authorList>
            <consortium name="Plant Systems Biology data submission"/>
        </authorList>
    </citation>
    <scope>NUCLEOTIDE SEQUENCE</scope>
    <source>
        <strain evidence="6">D6</strain>
    </source>
</reference>
<dbReference type="InterPro" id="IPR009000">
    <property type="entry name" value="Transl_B-barrel_sf"/>
</dbReference>
<dbReference type="GO" id="GO:0032790">
    <property type="term" value="P:ribosome disassembly"/>
    <property type="evidence" value="ECO:0007669"/>
    <property type="project" value="TreeGrafter"/>
</dbReference>
<dbReference type="GO" id="GO:0003924">
    <property type="term" value="F:GTPase activity"/>
    <property type="evidence" value="ECO:0007669"/>
    <property type="project" value="InterPro"/>
</dbReference>
<dbReference type="Gene3D" id="3.30.70.870">
    <property type="entry name" value="Elongation Factor G (Translational Gtpase), domain 3"/>
    <property type="match status" value="1"/>
</dbReference>
<dbReference type="GO" id="GO:0009507">
    <property type="term" value="C:chloroplast"/>
    <property type="evidence" value="ECO:0007669"/>
    <property type="project" value="UniProtKB-SubCell"/>
</dbReference>
<dbReference type="SUPFAM" id="SSF54211">
    <property type="entry name" value="Ribosomal protein S5 domain 2-like"/>
    <property type="match status" value="1"/>
</dbReference>
<dbReference type="InterPro" id="IPR020568">
    <property type="entry name" value="Ribosomal_Su5_D2-typ_SF"/>
</dbReference>
<dbReference type="PROSITE" id="PS00301">
    <property type="entry name" value="G_TR_1"/>
    <property type="match status" value="1"/>
</dbReference>
<keyword evidence="3" id="KW-0648">Protein biosynthesis</keyword>
<dbReference type="SUPFAM" id="SSF54980">
    <property type="entry name" value="EF-G C-terminal domain-like"/>
    <property type="match status" value="2"/>
</dbReference>
<feature type="domain" description="Tr-type G" evidence="5">
    <location>
        <begin position="109"/>
        <end position="471"/>
    </location>
</feature>
<dbReference type="Gene3D" id="3.30.230.10">
    <property type="match status" value="1"/>
</dbReference>
<dbReference type="Pfam" id="PF14492">
    <property type="entry name" value="EFG_III"/>
    <property type="match status" value="1"/>
</dbReference>
<comment type="subcellular location">
    <subcellularLocation>
        <location evidence="1">Plastid</location>
        <location evidence="1">Chloroplast</location>
    </subcellularLocation>
</comment>
<dbReference type="AlphaFoldDB" id="A0A9N8DPX9"/>
<dbReference type="Pfam" id="PF00009">
    <property type="entry name" value="GTP_EFTU"/>
    <property type="match status" value="1"/>
</dbReference>
<evidence type="ECO:0000256" key="1">
    <source>
        <dbReference type="ARBA" id="ARBA00004229"/>
    </source>
</evidence>
<dbReference type="InterPro" id="IPR004161">
    <property type="entry name" value="EFTu-like_2"/>
</dbReference>
<dbReference type="Pfam" id="PF03144">
    <property type="entry name" value="GTP_EFTU_D2"/>
    <property type="match status" value="1"/>
</dbReference>
<dbReference type="SMART" id="SM00838">
    <property type="entry name" value="EFG_C"/>
    <property type="match status" value="1"/>
</dbReference>
<keyword evidence="4" id="KW-0342">GTP-binding</keyword>
<dbReference type="NCBIfam" id="TIGR00231">
    <property type="entry name" value="small_GTP"/>
    <property type="match status" value="1"/>
</dbReference>
<dbReference type="InterPro" id="IPR027417">
    <property type="entry name" value="P-loop_NTPase"/>
</dbReference>
<dbReference type="PRINTS" id="PR00315">
    <property type="entry name" value="ELONGATNFCT"/>
</dbReference>
<dbReference type="Pfam" id="PF00679">
    <property type="entry name" value="EFG_C"/>
    <property type="match status" value="1"/>
</dbReference>
<dbReference type="InterPro" id="IPR000795">
    <property type="entry name" value="T_Tr_GTP-bd_dom"/>
</dbReference>
<dbReference type="InterPro" id="IPR031157">
    <property type="entry name" value="G_TR_CS"/>
</dbReference>
<dbReference type="GO" id="GO:0005739">
    <property type="term" value="C:mitochondrion"/>
    <property type="evidence" value="ECO:0007669"/>
    <property type="project" value="TreeGrafter"/>
</dbReference>
<protein>
    <recommendedName>
        <fullName evidence="5">Tr-type G domain-containing protein</fullName>
    </recommendedName>
</protein>
<dbReference type="PROSITE" id="PS51722">
    <property type="entry name" value="G_TR_2"/>
    <property type="match status" value="1"/>
</dbReference>
<dbReference type="SUPFAM" id="SSF52540">
    <property type="entry name" value="P-loop containing nucleoside triphosphate hydrolases"/>
    <property type="match status" value="1"/>
</dbReference>
<dbReference type="PANTHER" id="PTHR43261">
    <property type="entry name" value="TRANSLATION ELONGATION FACTOR G-RELATED"/>
    <property type="match status" value="1"/>
</dbReference>
<evidence type="ECO:0000313" key="7">
    <source>
        <dbReference type="Proteomes" id="UP001153069"/>
    </source>
</evidence>
<dbReference type="EMBL" id="CAICTM010000200">
    <property type="protein sequence ID" value="CAB9504586.1"/>
    <property type="molecule type" value="Genomic_DNA"/>
</dbReference>
<dbReference type="InterPro" id="IPR041095">
    <property type="entry name" value="EFG_II"/>
</dbReference>
<dbReference type="InterPro" id="IPR035647">
    <property type="entry name" value="EFG_III/V"/>
</dbReference>
<dbReference type="InterPro" id="IPR014721">
    <property type="entry name" value="Ribsml_uS5_D2-typ_fold_subgr"/>
</dbReference>
<dbReference type="OrthoDB" id="198619at2759"/>
<evidence type="ECO:0000259" key="5">
    <source>
        <dbReference type="PROSITE" id="PS51722"/>
    </source>
</evidence>
<evidence type="ECO:0000256" key="3">
    <source>
        <dbReference type="ARBA" id="ARBA00022917"/>
    </source>
</evidence>
<dbReference type="Gene3D" id="2.40.30.10">
    <property type="entry name" value="Translation factors"/>
    <property type="match status" value="1"/>
</dbReference>
<comment type="caution">
    <text evidence="6">The sequence shown here is derived from an EMBL/GenBank/DDBJ whole genome shotgun (WGS) entry which is preliminary data.</text>
</comment>
<evidence type="ECO:0000256" key="4">
    <source>
        <dbReference type="ARBA" id="ARBA00023134"/>
    </source>
</evidence>
<dbReference type="FunFam" id="3.30.70.240:FF:000001">
    <property type="entry name" value="Elongation factor G"/>
    <property type="match status" value="1"/>
</dbReference>
<sequence>MQSSRLVRVALAKRSRRQFQQNRKFSCLQASALQPQLQLQPLDYDYEPQQPWLSYKHTRPQRRCFSTSCTNSNHNQRRAQSSVAVASSLDEPALSTTNNKSRQQIHRLERIRNVGILAHVDAGKTTVTERMLALAGVVRHVGRVDTGNTVTDYLPQERERGITIQSAAIQFDWGWHNSNNNATNERVHVHLIDTPGHVDFSVEVHRSVAVLDGAVLVVDAVAGVQAQTETVWRAMQEHSPSGQALPSLVTINKMDKEGCNFAQAVQTIRHKLPNANPVPIQLPLFRVDHDIPDNHNCLQMPNVVALPNGADCDHDNSNNHKNNNIHGEFMGVIDLIHMRAIVYPETNPNSSRSVEECIPDVYPLLLGGSTGTASKNTDASSLVLDADCALTQAALQARHALVEQLAGDCQDECMEQHYLEDIMPAPHQLQHAVRQATLTHKALPVVAAAALKGKGLEPLLDAIADLLPSPLDRPPPALIDTDTTETLSSSLPDTTTTLGHPMNSDLLAFAFKVCHLSGGKGGSGDGRVVFCRVYSGTLRERDVLQVVSPPTLGETASEPRKERVGGLLELAGGAFTKKEHGICQAGDVCALVGLKTVVTGDTLVLSSKNNNKKSKNTKNGANANAYGRVCLAGVASPKPVLQVRLEAETQGEQTRLSECLKVLAIEDPSLLVEETESGTLLSGLGELHVEVTLDRLHREFGLVVHKGAPRVAYRETLLDAVGTDGLMHFDRTMGDTRLQASVELRLEPTRNGCDDNNGDAAVQLPLEPTVQVGPQVLEFLQLKPDVPHDEYMAKSPVYRALVQGCLGSLKRGPVGSYAMANLTCHVDAIDAEDGLPGLQALPGAIRAAAMNAVTSTLKDNVEQGRVLEPSMSVEISAPNDMVGTVLSDLTSRRGTVEDVVTGDEDSSTVHQKTMVRGQVPLVEILGYASALRSLTAGEGAFSAEYKGHSRCSGAEVP</sequence>
<proteinExistence type="predicted"/>
<dbReference type="CDD" id="cd03713">
    <property type="entry name" value="EFG_mtEFG_C"/>
    <property type="match status" value="1"/>
</dbReference>
<dbReference type="Gene3D" id="3.30.70.240">
    <property type="match status" value="1"/>
</dbReference>
<dbReference type="InterPro" id="IPR005225">
    <property type="entry name" value="Small_GTP-bd"/>
</dbReference>
<dbReference type="GO" id="GO:0005525">
    <property type="term" value="F:GTP binding"/>
    <property type="evidence" value="ECO:0007669"/>
    <property type="project" value="UniProtKB-KW"/>
</dbReference>
<evidence type="ECO:0000256" key="2">
    <source>
        <dbReference type="ARBA" id="ARBA00022741"/>
    </source>
</evidence>
<keyword evidence="2" id="KW-0547">Nucleotide-binding</keyword>
<dbReference type="PANTHER" id="PTHR43261:SF1">
    <property type="entry name" value="RIBOSOME-RELEASING FACTOR 2, MITOCHONDRIAL"/>
    <property type="match status" value="1"/>
</dbReference>
<dbReference type="InterPro" id="IPR000640">
    <property type="entry name" value="EFG_V-like"/>
</dbReference>
<dbReference type="Gene3D" id="3.40.50.300">
    <property type="entry name" value="P-loop containing nucleotide triphosphate hydrolases"/>
    <property type="match status" value="1"/>
</dbReference>
<keyword evidence="7" id="KW-1185">Reference proteome</keyword>
<organism evidence="6 7">
    <name type="scientific">Seminavis robusta</name>
    <dbReference type="NCBI Taxonomy" id="568900"/>
    <lineage>
        <taxon>Eukaryota</taxon>
        <taxon>Sar</taxon>
        <taxon>Stramenopiles</taxon>
        <taxon>Ochrophyta</taxon>
        <taxon>Bacillariophyta</taxon>
        <taxon>Bacillariophyceae</taxon>
        <taxon>Bacillariophycidae</taxon>
        <taxon>Naviculales</taxon>
        <taxon>Naviculaceae</taxon>
        <taxon>Seminavis</taxon>
    </lineage>
</organism>
<dbReference type="InterPro" id="IPR035649">
    <property type="entry name" value="EFG_V"/>
</dbReference>